<dbReference type="InterPro" id="IPR001119">
    <property type="entry name" value="SLH_dom"/>
</dbReference>
<organism evidence="7 8">
    <name type="scientific">Pseudonocardia zijingensis</name>
    <dbReference type="NCBI Taxonomy" id="153376"/>
    <lineage>
        <taxon>Bacteria</taxon>
        <taxon>Bacillati</taxon>
        <taxon>Actinomycetota</taxon>
        <taxon>Actinomycetes</taxon>
        <taxon>Pseudonocardiales</taxon>
        <taxon>Pseudonocardiaceae</taxon>
        <taxon>Pseudonocardia</taxon>
    </lineage>
</organism>
<dbReference type="EMBL" id="BAAAHP010000166">
    <property type="protein sequence ID" value="GAA0896196.1"/>
    <property type="molecule type" value="Genomic_DNA"/>
</dbReference>
<evidence type="ECO:0000256" key="5">
    <source>
        <dbReference type="ARBA" id="ARBA00023014"/>
    </source>
</evidence>
<evidence type="ECO:0000313" key="7">
    <source>
        <dbReference type="EMBL" id="GAA0896196.1"/>
    </source>
</evidence>
<dbReference type="InterPro" id="IPR039650">
    <property type="entry name" value="HdrA-like"/>
</dbReference>
<dbReference type="PANTHER" id="PTHR43498">
    <property type="entry name" value="FERREDOXIN:COB-COM HETERODISULFIDE REDUCTASE SUBUNIT A"/>
    <property type="match status" value="1"/>
</dbReference>
<keyword evidence="3" id="KW-0560">Oxidoreductase</keyword>
<dbReference type="RefSeq" id="WP_343944429.1">
    <property type="nucleotide sequence ID" value="NZ_BAAAHP010000166.1"/>
</dbReference>
<dbReference type="PANTHER" id="PTHR43498:SF1">
    <property type="entry name" value="COB--COM HETERODISULFIDE REDUCTASE IRON-SULFUR SUBUNIT A"/>
    <property type="match status" value="1"/>
</dbReference>
<evidence type="ECO:0000259" key="6">
    <source>
        <dbReference type="PROSITE" id="PS51272"/>
    </source>
</evidence>
<evidence type="ECO:0000256" key="3">
    <source>
        <dbReference type="ARBA" id="ARBA00023002"/>
    </source>
</evidence>
<dbReference type="Proteomes" id="UP001499967">
    <property type="component" value="Unassembled WGS sequence"/>
</dbReference>
<proteinExistence type="predicted"/>
<keyword evidence="4" id="KW-0408">Iron</keyword>
<dbReference type="Gene3D" id="3.50.50.60">
    <property type="entry name" value="FAD/NAD(P)-binding domain"/>
    <property type="match status" value="1"/>
</dbReference>
<accession>A0ABN1N7F3</accession>
<keyword evidence="5" id="KW-0411">Iron-sulfur</keyword>
<gene>
    <name evidence="7" type="ORF">GCM10009559_54260</name>
</gene>
<evidence type="ECO:0000256" key="1">
    <source>
        <dbReference type="ARBA" id="ARBA00022485"/>
    </source>
</evidence>
<reference evidence="7 8" key="1">
    <citation type="journal article" date="2019" name="Int. J. Syst. Evol. Microbiol.">
        <title>The Global Catalogue of Microorganisms (GCM) 10K type strain sequencing project: providing services to taxonomists for standard genome sequencing and annotation.</title>
        <authorList>
            <consortium name="The Broad Institute Genomics Platform"/>
            <consortium name="The Broad Institute Genome Sequencing Center for Infectious Disease"/>
            <person name="Wu L."/>
            <person name="Ma J."/>
        </authorList>
    </citation>
    <scope>NUCLEOTIDE SEQUENCE [LARGE SCALE GENOMIC DNA]</scope>
    <source>
        <strain evidence="7 8">JCM 11117</strain>
    </source>
</reference>
<dbReference type="SUPFAM" id="SSF51905">
    <property type="entry name" value="FAD/NAD(P)-binding domain"/>
    <property type="match status" value="1"/>
</dbReference>
<sequence length="685" mass="73823">MSEHRDPVEYDVVVLGGNPGGCAAAVTAARAGARVLVLESTATLGGHNANGVFAFDASDPRTLGGVALEIQDIIRKHYADAGVDDPLFARRADQVWESHVNATAWATLTGGTRNLSVITGAVPVGATREGRLVTEIRWQRAANPSGDVDPDDTVVHVVRARIVVDASYEGDLLEWASIPYDIGREARSAAEPHAGILYTSDRDPGPDGVLAHSVLPGSTGAADDTIMAFAARLHCRWYDDPAPDAAHRVPAPPGYDPARFSWKPQGRGPGGEPIWFAGIYVVVGNRVLLNRPVGGNELSGPARDYVLAHPRERGRYRQLFVDHALAFLHFVQTDGGCPQLGLTDDFADNGGIPYRVYVREGRRLVGRDRMTESDVSPYITGDDHRPPLRPDSVAIGDWPLESRACRDGIEPGRTFPEGWLFNRTAQAPYQVPYGCLLPRDVDNVVVCGPVSATHLAAGAVRVESTRIHLGTAAGVAAALATALGVLPVEVPLGRVQRELLRSRVQLTYFGDVGYDHEHFEAVQWAALHGVVPRVDDWLFLPDQPVTWAELAEFTVRCLGLPVSVTGEHFEHVRRRDPAFRWLESLYDFSTRAGVDLFGLRRLGAEQPVPDLLRLYPGPRLLPQRASGQPTATEAVQLLRQVARVLGAVADLPDAAPSGAMSRSQLCALLLAISDAVAEAVPAAGA</sequence>
<dbReference type="InterPro" id="IPR036188">
    <property type="entry name" value="FAD/NAD-bd_sf"/>
</dbReference>
<keyword evidence="2" id="KW-0479">Metal-binding</keyword>
<keyword evidence="8" id="KW-1185">Reference proteome</keyword>
<evidence type="ECO:0000256" key="4">
    <source>
        <dbReference type="ARBA" id="ARBA00023004"/>
    </source>
</evidence>
<comment type="caution">
    <text evidence="7">The sequence shown here is derived from an EMBL/GenBank/DDBJ whole genome shotgun (WGS) entry which is preliminary data.</text>
</comment>
<name>A0ABN1N7F3_9PSEU</name>
<keyword evidence="1" id="KW-0004">4Fe-4S</keyword>
<feature type="domain" description="SLH" evidence="6">
    <location>
        <begin position="505"/>
        <end position="568"/>
    </location>
</feature>
<protein>
    <submittedName>
        <fullName evidence="7">FAD-dependent oxidoreductase</fullName>
    </submittedName>
</protein>
<evidence type="ECO:0000256" key="2">
    <source>
        <dbReference type="ARBA" id="ARBA00022723"/>
    </source>
</evidence>
<dbReference type="PROSITE" id="PS51272">
    <property type="entry name" value="SLH"/>
    <property type="match status" value="1"/>
</dbReference>
<dbReference type="Pfam" id="PF12831">
    <property type="entry name" value="FAD_oxidored"/>
    <property type="match status" value="1"/>
</dbReference>
<evidence type="ECO:0000313" key="8">
    <source>
        <dbReference type="Proteomes" id="UP001499967"/>
    </source>
</evidence>